<feature type="domain" description="Major facilitator superfamily (MFS) profile" evidence="7">
    <location>
        <begin position="1"/>
        <end position="93"/>
    </location>
</feature>
<evidence type="ECO:0000313" key="8">
    <source>
        <dbReference type="EMBL" id="MBF2231097.1"/>
    </source>
</evidence>
<dbReference type="EMBL" id="JACGQI010000028">
    <property type="protein sequence ID" value="MBF2231097.1"/>
    <property type="molecule type" value="Genomic_DNA"/>
</dbReference>
<dbReference type="PANTHER" id="PTHR48020">
    <property type="entry name" value="PROTON MYO-INOSITOL COTRANSPORTER"/>
    <property type="match status" value="1"/>
</dbReference>
<dbReference type="SUPFAM" id="SSF103473">
    <property type="entry name" value="MFS general substrate transporter"/>
    <property type="match status" value="1"/>
</dbReference>
<keyword evidence="4 6" id="KW-1133">Transmembrane helix</keyword>
<protein>
    <submittedName>
        <fullName evidence="8">MFS transporter</fullName>
    </submittedName>
</protein>
<feature type="transmembrane region" description="Helical" evidence="6">
    <location>
        <begin position="12"/>
        <end position="31"/>
    </location>
</feature>
<name>A0A509LUD7_STAEP</name>
<evidence type="ECO:0000256" key="2">
    <source>
        <dbReference type="ARBA" id="ARBA00022448"/>
    </source>
</evidence>
<evidence type="ECO:0000256" key="6">
    <source>
        <dbReference type="SAM" id="Phobius"/>
    </source>
</evidence>
<dbReference type="AlphaFoldDB" id="A0A509LUD7"/>
<evidence type="ECO:0000256" key="1">
    <source>
        <dbReference type="ARBA" id="ARBA00004651"/>
    </source>
</evidence>
<proteinExistence type="predicted"/>
<evidence type="ECO:0000313" key="9">
    <source>
        <dbReference type="Proteomes" id="UP000648077"/>
    </source>
</evidence>
<dbReference type="GO" id="GO:0022857">
    <property type="term" value="F:transmembrane transporter activity"/>
    <property type="evidence" value="ECO:0007669"/>
    <property type="project" value="InterPro"/>
</dbReference>
<dbReference type="Gene3D" id="1.20.1250.20">
    <property type="entry name" value="MFS general substrate transporter like domains"/>
    <property type="match status" value="1"/>
</dbReference>
<evidence type="ECO:0000256" key="3">
    <source>
        <dbReference type="ARBA" id="ARBA00022692"/>
    </source>
</evidence>
<dbReference type="InterPro" id="IPR020846">
    <property type="entry name" value="MFS_dom"/>
</dbReference>
<keyword evidence="3 6" id="KW-0812">Transmembrane</keyword>
<dbReference type="PRINTS" id="PR00171">
    <property type="entry name" value="SUGRTRNSPORT"/>
</dbReference>
<dbReference type="OrthoDB" id="9783823at2"/>
<sequence length="106" mass="11906">MVSYIFLLCNRTLFFGATWGPIMWVMLPEMFPTRARGAATGIAIVVLQIGTLIISQVFPILVNMLEVQYVFLIFAVIGALALIFVVKFLPETRGKSLEEIELQLQN</sequence>
<dbReference type="Pfam" id="PF00083">
    <property type="entry name" value="Sugar_tr"/>
    <property type="match status" value="1"/>
</dbReference>
<dbReference type="Proteomes" id="UP000648077">
    <property type="component" value="Unassembled WGS sequence"/>
</dbReference>
<gene>
    <name evidence="8" type="ORF">H3963_11865</name>
</gene>
<accession>A0A509LUD7</accession>
<evidence type="ECO:0000256" key="4">
    <source>
        <dbReference type="ARBA" id="ARBA00022989"/>
    </source>
</evidence>
<comment type="caution">
    <text evidence="8">The sequence shown here is derived from an EMBL/GenBank/DDBJ whole genome shotgun (WGS) entry which is preliminary data.</text>
</comment>
<feature type="transmembrane region" description="Helical" evidence="6">
    <location>
        <begin position="38"/>
        <end position="61"/>
    </location>
</feature>
<evidence type="ECO:0000259" key="7">
    <source>
        <dbReference type="PROSITE" id="PS50850"/>
    </source>
</evidence>
<dbReference type="InterPro" id="IPR005828">
    <property type="entry name" value="MFS_sugar_transport-like"/>
</dbReference>
<keyword evidence="5 6" id="KW-0472">Membrane</keyword>
<dbReference type="PROSITE" id="PS50850">
    <property type="entry name" value="MFS"/>
    <property type="match status" value="1"/>
</dbReference>
<comment type="subcellular location">
    <subcellularLocation>
        <location evidence="1">Cell membrane</location>
        <topology evidence="1">Multi-pass membrane protein</topology>
    </subcellularLocation>
</comment>
<dbReference type="InterPro" id="IPR036259">
    <property type="entry name" value="MFS_trans_sf"/>
</dbReference>
<evidence type="ECO:0000256" key="5">
    <source>
        <dbReference type="ARBA" id="ARBA00023136"/>
    </source>
</evidence>
<dbReference type="GO" id="GO:0005886">
    <property type="term" value="C:plasma membrane"/>
    <property type="evidence" value="ECO:0007669"/>
    <property type="project" value="UniProtKB-SubCell"/>
</dbReference>
<reference evidence="8" key="1">
    <citation type="submission" date="2020-08" db="EMBL/GenBank/DDBJ databases">
        <title>Changes in the skin microbiome associated with squamous cell carcinoma in transplant recipients.</title>
        <authorList>
            <person name="Zaugg J."/>
            <person name="Krueger A."/>
            <person name="Lachner N."/>
        </authorList>
    </citation>
    <scope>NUCLEOTIDE SEQUENCE</scope>
    <source>
        <strain evidence="8">R5988</strain>
    </source>
</reference>
<dbReference type="InterPro" id="IPR050814">
    <property type="entry name" value="Myo-inositol_Transporter"/>
</dbReference>
<dbReference type="InterPro" id="IPR003663">
    <property type="entry name" value="Sugar/inositol_transpt"/>
</dbReference>
<dbReference type="PANTHER" id="PTHR48020:SF12">
    <property type="entry name" value="PROTON MYO-INOSITOL COTRANSPORTER"/>
    <property type="match status" value="1"/>
</dbReference>
<feature type="transmembrane region" description="Helical" evidence="6">
    <location>
        <begin position="67"/>
        <end position="89"/>
    </location>
</feature>
<keyword evidence="2" id="KW-0813">Transport</keyword>
<organism evidence="8 9">
    <name type="scientific">Staphylococcus epidermidis</name>
    <dbReference type="NCBI Taxonomy" id="1282"/>
    <lineage>
        <taxon>Bacteria</taxon>
        <taxon>Bacillati</taxon>
        <taxon>Bacillota</taxon>
        <taxon>Bacilli</taxon>
        <taxon>Bacillales</taxon>
        <taxon>Staphylococcaceae</taxon>
        <taxon>Staphylococcus</taxon>
    </lineage>
</organism>